<gene>
    <name evidence="8" type="ORF">CUNI_LOCUS11737</name>
</gene>
<keyword evidence="3" id="KW-0645">Protease</keyword>
<dbReference type="InterPro" id="IPR029058">
    <property type="entry name" value="AB_hydrolase_fold"/>
</dbReference>
<reference evidence="8" key="1">
    <citation type="submission" date="2021-04" db="EMBL/GenBank/DDBJ databases">
        <authorList>
            <consortium name="Molecular Ecology Group"/>
        </authorList>
    </citation>
    <scope>NUCLEOTIDE SEQUENCE</scope>
</reference>
<dbReference type="Gene3D" id="3.40.50.1820">
    <property type="entry name" value="alpha/beta hydrolase"/>
    <property type="match status" value="1"/>
</dbReference>
<dbReference type="EMBL" id="CAJHNH020002278">
    <property type="protein sequence ID" value="CAG5126179.1"/>
    <property type="molecule type" value="Genomic_DNA"/>
</dbReference>
<evidence type="ECO:0000256" key="3">
    <source>
        <dbReference type="ARBA" id="ARBA00022670"/>
    </source>
</evidence>
<feature type="signal peptide" evidence="7">
    <location>
        <begin position="1"/>
        <end position="20"/>
    </location>
</feature>
<evidence type="ECO:0000313" key="8">
    <source>
        <dbReference type="EMBL" id="CAG5126179.1"/>
    </source>
</evidence>
<feature type="chain" id="PRO_5035846562" description="Carboxypeptidase" evidence="7">
    <location>
        <begin position="21"/>
        <end position="447"/>
    </location>
</feature>
<evidence type="ECO:0000256" key="1">
    <source>
        <dbReference type="ARBA" id="ARBA00009431"/>
    </source>
</evidence>
<dbReference type="SUPFAM" id="SSF53474">
    <property type="entry name" value="alpha/beta-Hydrolases"/>
    <property type="match status" value="1"/>
</dbReference>
<protein>
    <recommendedName>
        <fullName evidence="10">Carboxypeptidase</fullName>
    </recommendedName>
</protein>
<name>A0A8S3ZAH0_9EUPU</name>
<evidence type="ECO:0000313" key="9">
    <source>
        <dbReference type="Proteomes" id="UP000678393"/>
    </source>
</evidence>
<dbReference type="GO" id="GO:0006508">
    <property type="term" value="P:proteolysis"/>
    <property type="evidence" value="ECO:0007669"/>
    <property type="project" value="UniProtKB-KW"/>
</dbReference>
<keyword evidence="5" id="KW-0378">Hydrolase</keyword>
<dbReference type="Proteomes" id="UP000678393">
    <property type="component" value="Unassembled WGS sequence"/>
</dbReference>
<evidence type="ECO:0000256" key="2">
    <source>
        <dbReference type="ARBA" id="ARBA00022645"/>
    </source>
</evidence>
<dbReference type="Pfam" id="PF00450">
    <property type="entry name" value="Peptidase_S10"/>
    <property type="match status" value="1"/>
</dbReference>
<keyword evidence="9" id="KW-1185">Reference proteome</keyword>
<keyword evidence="6" id="KW-0325">Glycoprotein</keyword>
<dbReference type="PANTHER" id="PTHR11802">
    <property type="entry name" value="SERINE PROTEASE FAMILY S10 SERINE CARBOXYPEPTIDASE"/>
    <property type="match status" value="1"/>
</dbReference>
<dbReference type="AlphaFoldDB" id="A0A8S3ZAH0"/>
<keyword evidence="2" id="KW-0121">Carboxypeptidase</keyword>
<comment type="caution">
    <text evidence="8">The sequence shown here is derived from an EMBL/GenBank/DDBJ whole genome shotgun (WGS) entry which is preliminary data.</text>
</comment>
<evidence type="ECO:0008006" key="10">
    <source>
        <dbReference type="Google" id="ProtNLM"/>
    </source>
</evidence>
<accession>A0A8S3ZAH0</accession>
<dbReference type="InterPro" id="IPR001563">
    <property type="entry name" value="Peptidase_S10"/>
</dbReference>
<dbReference type="GO" id="GO:0004185">
    <property type="term" value="F:serine-type carboxypeptidase activity"/>
    <property type="evidence" value="ECO:0007669"/>
    <property type="project" value="InterPro"/>
</dbReference>
<dbReference type="OrthoDB" id="443318at2759"/>
<dbReference type="PRINTS" id="PR00724">
    <property type="entry name" value="CRBOXYPTASEC"/>
</dbReference>
<organism evidence="8 9">
    <name type="scientific">Candidula unifasciata</name>
    <dbReference type="NCBI Taxonomy" id="100452"/>
    <lineage>
        <taxon>Eukaryota</taxon>
        <taxon>Metazoa</taxon>
        <taxon>Spiralia</taxon>
        <taxon>Lophotrochozoa</taxon>
        <taxon>Mollusca</taxon>
        <taxon>Gastropoda</taxon>
        <taxon>Heterobranchia</taxon>
        <taxon>Euthyneura</taxon>
        <taxon>Panpulmonata</taxon>
        <taxon>Eupulmonata</taxon>
        <taxon>Stylommatophora</taxon>
        <taxon>Helicina</taxon>
        <taxon>Helicoidea</taxon>
        <taxon>Geomitridae</taxon>
        <taxon>Candidula</taxon>
    </lineage>
</organism>
<keyword evidence="4 7" id="KW-0732">Signal</keyword>
<dbReference type="PANTHER" id="PTHR11802:SF472">
    <property type="entry name" value="SERINE CARBOXYPEPTIDASE CPVL-RELATED"/>
    <property type="match status" value="1"/>
</dbReference>
<evidence type="ECO:0000256" key="7">
    <source>
        <dbReference type="SAM" id="SignalP"/>
    </source>
</evidence>
<evidence type="ECO:0000256" key="5">
    <source>
        <dbReference type="ARBA" id="ARBA00022801"/>
    </source>
</evidence>
<evidence type="ECO:0000256" key="6">
    <source>
        <dbReference type="ARBA" id="ARBA00023180"/>
    </source>
</evidence>
<evidence type="ECO:0000256" key="4">
    <source>
        <dbReference type="ARBA" id="ARBA00022729"/>
    </source>
</evidence>
<proteinExistence type="inferred from homology"/>
<comment type="similarity">
    <text evidence="1">Belongs to the peptidase S10 family.</text>
</comment>
<sequence length="447" mass="50795">MGITNLLLVSLLALIVRCRCKNACVSPLLLTPFLDTGNIKAALELSEVKDPDGVIPKSYSGFLTTDRKARNHLFFWFFPSLNDTKAPLMIWLNGGPTISSMFGLFYENGPIRTITHTNGSISYERRPVSWADPFSMLYIDNPVGTGFSYSETNNSKTTQDGYSEELYLFIKQFYLMFPVYYTRELYIGGQSYAGKYVPAFAHQIHTRILEGTSKIPLTGIYLGGPYFDPLIQSAEFCEFFYSFGAISHTRLMRCKEDVTKLTSMSSEDMDKLSYETLMNMAFPWVTGKWNNNYVTSIDPDYSSVHYLMNAEAIKGMVHSCGRPFLVINEANSVEKFKSDLFKSTKGKLADILEKYKVLLYTGEYDGLITSPMVEAALMTTPWSRLEEYSKSVRTLWTVKDQLRGFYSQVGHFCRVVIRKSGHQTPHDQPESSLDMMVDFVRHGCIQP</sequence>